<keyword evidence="3" id="KW-1185">Reference proteome</keyword>
<dbReference type="RefSeq" id="WP_346054772.1">
    <property type="nucleotide sequence ID" value="NZ_BAABIB010000079.1"/>
</dbReference>
<sequence>MNLRKQVNDAVLRLVALERRIDPYVRPAFDAVVRPPVQGLVQALVRRWTLPVSGVKAEELSIPGEDAARAEIVELMSRFVLREYAPGQAQRAGNTKTYGVVRASLEVLDDLPFPVRHGLFARPATYAAWVRFAGPGPLSPPDLEDNGILSIGVKVVGVPGPKLLDDERHTQDFTGISAPTFTTPDVVANVKLQRHIGNGTPLWYFLDPRDGHLADLVMQGLYARTHTSPLETAYWSCAAYLLGPGQAMQYRFVPRAAGRTRVPWNPPDDYLAQALARTLSTREAEFDVLVQVQNDPLRMPVEHASVIWPERVSPPVRVGVLRLPVQELDPAEQRARADSLSINPWHALPEHRPLGNQNRARREIYRELSGLRQDMNDVPHVEPGPDRFFPVRERQPVRR</sequence>
<reference evidence="3" key="1">
    <citation type="journal article" date="2019" name="Int. J. Syst. Evol. Microbiol.">
        <title>The Global Catalogue of Microorganisms (GCM) 10K type strain sequencing project: providing services to taxonomists for standard genome sequencing and annotation.</title>
        <authorList>
            <consortium name="The Broad Institute Genomics Platform"/>
            <consortium name="The Broad Institute Genome Sequencing Center for Infectious Disease"/>
            <person name="Wu L."/>
            <person name="Ma J."/>
        </authorList>
    </citation>
    <scope>NUCLEOTIDE SEQUENCE [LARGE SCALE GENOMIC DNA]</scope>
    <source>
        <strain evidence="3">JCM 18054</strain>
    </source>
</reference>
<accession>A0ABP9QVI8</accession>
<dbReference type="InterPro" id="IPR020835">
    <property type="entry name" value="Catalase_sf"/>
</dbReference>
<dbReference type="SUPFAM" id="SSF56634">
    <property type="entry name" value="Heme-dependent catalase-like"/>
    <property type="match status" value="1"/>
</dbReference>
<dbReference type="EMBL" id="BAABIB010000079">
    <property type="protein sequence ID" value="GAA5168325.1"/>
    <property type="molecule type" value="Genomic_DNA"/>
</dbReference>
<comment type="caution">
    <text evidence="2">The sequence shown here is derived from an EMBL/GenBank/DDBJ whole genome shotgun (WGS) entry which is preliminary data.</text>
</comment>
<evidence type="ECO:0000256" key="1">
    <source>
        <dbReference type="SAM" id="MobiDB-lite"/>
    </source>
</evidence>
<dbReference type="PANTHER" id="PTHR36195">
    <property type="entry name" value="DOMAIN PROTEIN, PUTATIVE (AFU_ORTHOLOGUE AFUA_5G01990)-RELATED-RELATED"/>
    <property type="match status" value="1"/>
</dbReference>
<feature type="region of interest" description="Disordered" evidence="1">
    <location>
        <begin position="375"/>
        <end position="399"/>
    </location>
</feature>
<name>A0ABP9QVI8_9PSEU</name>
<protein>
    <submittedName>
        <fullName evidence="2">Catalase family protein</fullName>
    </submittedName>
</protein>
<organism evidence="2 3">
    <name type="scientific">Amycolatopsis dongchuanensis</name>
    <dbReference type="NCBI Taxonomy" id="1070866"/>
    <lineage>
        <taxon>Bacteria</taxon>
        <taxon>Bacillati</taxon>
        <taxon>Actinomycetota</taxon>
        <taxon>Actinomycetes</taxon>
        <taxon>Pseudonocardiales</taxon>
        <taxon>Pseudonocardiaceae</taxon>
        <taxon>Amycolatopsis</taxon>
    </lineage>
</organism>
<evidence type="ECO:0000313" key="3">
    <source>
        <dbReference type="Proteomes" id="UP001500192"/>
    </source>
</evidence>
<gene>
    <name evidence="2" type="ORF">GCM10023214_43940</name>
</gene>
<dbReference type="Proteomes" id="UP001500192">
    <property type="component" value="Unassembled WGS sequence"/>
</dbReference>
<dbReference type="Gene3D" id="2.40.180.10">
    <property type="entry name" value="Catalase core domain"/>
    <property type="match status" value="1"/>
</dbReference>
<evidence type="ECO:0000313" key="2">
    <source>
        <dbReference type="EMBL" id="GAA5168325.1"/>
    </source>
</evidence>
<dbReference type="PANTHER" id="PTHR36195:SF4">
    <property type="entry name" value="DOMAIN PROTEIN, PUTATIVE (AFU_ORTHOLOGUE AFUA_5G01990)-RELATED"/>
    <property type="match status" value="1"/>
</dbReference>
<proteinExistence type="predicted"/>